<dbReference type="InterPro" id="IPR050570">
    <property type="entry name" value="Cell_wall_metabolism_enzyme"/>
</dbReference>
<evidence type="ECO:0000259" key="4">
    <source>
        <dbReference type="Pfam" id="PF01551"/>
    </source>
</evidence>
<keyword evidence="6" id="KW-1185">Reference proteome</keyword>
<feature type="signal peptide" evidence="3">
    <location>
        <begin position="1"/>
        <end position="22"/>
    </location>
</feature>
<evidence type="ECO:0000256" key="3">
    <source>
        <dbReference type="SAM" id="SignalP"/>
    </source>
</evidence>
<dbReference type="Proteomes" id="UP000030134">
    <property type="component" value="Unassembled WGS sequence"/>
</dbReference>
<dbReference type="EMBL" id="JQZW01000002">
    <property type="protein sequence ID" value="KGN99081.1"/>
    <property type="molecule type" value="Genomic_DNA"/>
</dbReference>
<dbReference type="PANTHER" id="PTHR21666">
    <property type="entry name" value="PEPTIDASE-RELATED"/>
    <property type="match status" value="1"/>
</dbReference>
<dbReference type="PANTHER" id="PTHR21666:SF289">
    <property type="entry name" value="L-ALA--D-GLU ENDOPEPTIDASE"/>
    <property type="match status" value="1"/>
</dbReference>
<evidence type="ECO:0000256" key="2">
    <source>
        <dbReference type="SAM" id="Coils"/>
    </source>
</evidence>
<keyword evidence="1 3" id="KW-0732">Signal</keyword>
<evidence type="ECO:0000256" key="1">
    <source>
        <dbReference type="ARBA" id="ARBA00022729"/>
    </source>
</evidence>
<dbReference type="eggNOG" id="COG4942">
    <property type="taxonomic scope" value="Bacteria"/>
</dbReference>
<reference evidence="5 6" key="1">
    <citation type="submission" date="2014-08" db="EMBL/GenBank/DDBJ databases">
        <title>Porphyromonas gingivicanis strain:COT-022_OH1391 Genome sequencing.</title>
        <authorList>
            <person name="Wallis C."/>
            <person name="Deusch O."/>
            <person name="O'Flynn C."/>
            <person name="Davis I."/>
            <person name="Jospin G."/>
            <person name="Darling A.E."/>
            <person name="Coil D.A."/>
            <person name="Alexiev A."/>
            <person name="Horsfall A."/>
            <person name="Kirkwood N."/>
            <person name="Harris S."/>
            <person name="Eisen J.A."/>
        </authorList>
    </citation>
    <scope>NUCLEOTIDE SEQUENCE [LARGE SCALE GENOMIC DNA]</scope>
    <source>
        <strain evidence="6">COT-022 OH1391</strain>
    </source>
</reference>
<comment type="caution">
    <text evidence="5">The sequence shown here is derived from an EMBL/GenBank/DDBJ whole genome shotgun (WGS) entry which is preliminary data.</text>
</comment>
<dbReference type="InterPro" id="IPR016047">
    <property type="entry name" value="M23ase_b-sheet_dom"/>
</dbReference>
<proteinExistence type="predicted"/>
<dbReference type="GO" id="GO:0004222">
    <property type="term" value="F:metalloendopeptidase activity"/>
    <property type="evidence" value="ECO:0007669"/>
    <property type="project" value="TreeGrafter"/>
</dbReference>
<sequence>MKSILYIFLAMILALSSITLSAQTKSKKVQNLERQRKAAMEEIQKTNKELNKVSKDKSKKQKEVNLLKKKVGQRQKVINLLDAEIKALNGDIDSLQRQEKYLKGEEELRKEAYARSVVALQHRKSTTDPMLFVLSSEAFDQAVRRMRFVSQYALAHQQASAQLKETRLALEQTRFSIEANRNNKSTLLVQREKECNLLQQEQKQRISEVQQLQGKEKDLKALRRKQQQQIATLNKKIEQQIAFEIAEAERKAREEQERRAREAAARGEKAPIVEERKAATKGGYPMTAEERKLGGSFAQNKGNLPAPVNNNYQIVGRFGVQQHNQLSKVQTNNNGIDLEVPNGTSARAVFDGVVTSVFVIEGAKVAVIIRHGNYLTVYSNITNVVVKKGQKVKAHQPLGRVAVDSFSNKAILNFQVWHERTKQNPSSWIR</sequence>
<evidence type="ECO:0000313" key="6">
    <source>
        <dbReference type="Proteomes" id="UP000030134"/>
    </source>
</evidence>
<dbReference type="SUPFAM" id="SSF51261">
    <property type="entry name" value="Duplicated hybrid motif"/>
    <property type="match status" value="1"/>
</dbReference>
<dbReference type="InterPro" id="IPR011055">
    <property type="entry name" value="Dup_hybrid_motif"/>
</dbReference>
<feature type="coiled-coil region" evidence="2">
    <location>
        <begin position="22"/>
        <end position="98"/>
    </location>
</feature>
<accession>A0A0A2G753</accession>
<dbReference type="OrthoDB" id="9815884at2"/>
<keyword evidence="2" id="KW-0175">Coiled coil</keyword>
<feature type="chain" id="PRO_5001987650" evidence="3">
    <location>
        <begin position="23"/>
        <end position="430"/>
    </location>
</feature>
<name>A0A0A2G753_9PORP</name>
<gene>
    <name evidence="5" type="ORF">HQ36_01030</name>
</gene>
<dbReference type="CDD" id="cd12797">
    <property type="entry name" value="M23_peptidase"/>
    <property type="match status" value="1"/>
</dbReference>
<organism evidence="5 6">
    <name type="scientific">Porphyromonas gingivicanis</name>
    <dbReference type="NCBI Taxonomy" id="266762"/>
    <lineage>
        <taxon>Bacteria</taxon>
        <taxon>Pseudomonadati</taxon>
        <taxon>Bacteroidota</taxon>
        <taxon>Bacteroidia</taxon>
        <taxon>Bacteroidales</taxon>
        <taxon>Porphyromonadaceae</taxon>
        <taxon>Porphyromonas</taxon>
    </lineage>
</organism>
<dbReference type="Pfam" id="PF01551">
    <property type="entry name" value="Peptidase_M23"/>
    <property type="match status" value="1"/>
</dbReference>
<protein>
    <submittedName>
        <fullName evidence="5">Peptidase M24</fullName>
    </submittedName>
</protein>
<dbReference type="STRING" id="266762.HQ36_01030"/>
<feature type="domain" description="M23ase beta-sheet core" evidence="4">
    <location>
        <begin position="332"/>
        <end position="425"/>
    </location>
</feature>
<feature type="coiled-coil region" evidence="2">
    <location>
        <begin position="209"/>
        <end position="266"/>
    </location>
</feature>
<dbReference type="Gene3D" id="6.10.250.3150">
    <property type="match status" value="1"/>
</dbReference>
<dbReference type="Gene3D" id="2.70.70.10">
    <property type="entry name" value="Glucose Permease (Domain IIA)"/>
    <property type="match status" value="1"/>
</dbReference>
<dbReference type="AlphaFoldDB" id="A0A0A2G753"/>
<evidence type="ECO:0000313" key="5">
    <source>
        <dbReference type="EMBL" id="KGN99081.1"/>
    </source>
</evidence>